<gene>
    <name evidence="3" type="ORF">HMPREF9020_00958</name>
</gene>
<organism evidence="3 4">
    <name type="scientific">Scardovia inopinata F0304</name>
    <dbReference type="NCBI Taxonomy" id="641146"/>
    <lineage>
        <taxon>Bacteria</taxon>
        <taxon>Bacillati</taxon>
        <taxon>Actinomycetota</taxon>
        <taxon>Actinomycetes</taxon>
        <taxon>Bifidobacteriales</taxon>
        <taxon>Bifidobacteriaceae</taxon>
        <taxon>Scardovia</taxon>
    </lineage>
</organism>
<reference evidence="3 4" key="1">
    <citation type="submission" date="2012-01" db="EMBL/GenBank/DDBJ databases">
        <title>The Genome Sequence of Scardovia inopinata F0304.</title>
        <authorList>
            <consortium name="The Broad Institute Genome Sequencing Platform"/>
            <person name="Ward D."/>
            <person name="Earl A."/>
            <person name="Feldgarden M."/>
            <person name="Gevers D."/>
            <person name="Young S."/>
            <person name="Zeng Q."/>
            <person name="Koehrsen M."/>
            <person name="Alvarado L."/>
            <person name="Berlin A.M."/>
            <person name="Borenstein D."/>
            <person name="Chapman S.B."/>
            <person name="Chen Z."/>
            <person name="Engels R."/>
            <person name="Freedman E."/>
            <person name="Gellesch M."/>
            <person name="Goldberg J."/>
            <person name="Griggs A."/>
            <person name="Gujja S."/>
            <person name="Heilman E.R."/>
            <person name="Heiman D.I."/>
            <person name="Hepburn T.A."/>
            <person name="Howarth C."/>
            <person name="Jen D."/>
            <person name="Larson L."/>
            <person name="Mehta T."/>
            <person name="Park D."/>
            <person name="Pearson M."/>
            <person name="Richards J."/>
            <person name="Roberts A."/>
            <person name="Saif S."/>
            <person name="Shea T.D."/>
            <person name="Shenoy N."/>
            <person name="Sisk P."/>
            <person name="Stolte C."/>
            <person name="Sykes S.N."/>
            <person name="Walk T."/>
            <person name="White J."/>
            <person name="Yandava C."/>
            <person name="Izard J."/>
            <person name="Baranova O.V."/>
            <person name="Blanton J.M."/>
            <person name="Tanner A.C."/>
            <person name="Dewhirst F."/>
            <person name="Haas B."/>
            <person name="Nusbaum C."/>
            <person name="Birren B."/>
        </authorList>
    </citation>
    <scope>NUCLEOTIDE SEQUENCE [LARGE SCALE GENOMIC DNA]</scope>
    <source>
        <strain evidence="3 4">F0304</strain>
    </source>
</reference>
<accession>W5IK72</accession>
<keyword evidence="4" id="KW-1185">Reference proteome</keyword>
<proteinExistence type="predicted"/>
<dbReference type="InterPro" id="IPR012337">
    <property type="entry name" value="RNaseH-like_sf"/>
</dbReference>
<dbReference type="InterPro" id="IPR013520">
    <property type="entry name" value="Ribonucl_H"/>
</dbReference>
<name>W5IK72_SCAIO</name>
<dbReference type="CDD" id="cd06127">
    <property type="entry name" value="DEDDh"/>
    <property type="match status" value="1"/>
</dbReference>
<feature type="compositionally biased region" description="Low complexity" evidence="1">
    <location>
        <begin position="152"/>
        <end position="167"/>
    </location>
</feature>
<dbReference type="Gene3D" id="3.30.420.10">
    <property type="entry name" value="Ribonuclease H-like superfamily/Ribonuclease H"/>
    <property type="match status" value="1"/>
</dbReference>
<evidence type="ECO:0000259" key="2">
    <source>
        <dbReference type="SMART" id="SM00479"/>
    </source>
</evidence>
<dbReference type="GO" id="GO:0003676">
    <property type="term" value="F:nucleic acid binding"/>
    <property type="evidence" value="ECO:0007669"/>
    <property type="project" value="InterPro"/>
</dbReference>
<dbReference type="HOGENOM" id="CLU_047806_5_0_11"/>
<evidence type="ECO:0000313" key="4">
    <source>
        <dbReference type="Proteomes" id="UP000005777"/>
    </source>
</evidence>
<sequence>MEITIAEVLDSLPAQSLDTPLKESFLLGFDTETTGTRAGKDAIVSASLVLRNPALGFNGDSTQDWIINPGIPMNPRASQVNGFTDDYLREHGANQADSIALIANSIIKAQIRNIPLLAYNAPFDITMLNGDLQKLGQETLAGQLLVADQTGNDSSWSSKSDSESNSNSEDEQEKNKKRELLIVDPLVIDRALSHRSGKRTLTDTTYYYGVQPHGSFHDATADTIAAVDLIAPISEAYPQAGDLPVGQLMDWQRRAHQAWKKQFNDYLLSRGRKPVTDSWFPR</sequence>
<dbReference type="EMBL" id="ADCX01000004">
    <property type="protein sequence ID" value="EFG27316.1"/>
    <property type="molecule type" value="Genomic_DNA"/>
</dbReference>
<dbReference type="AlphaFoldDB" id="W5IK72"/>
<feature type="region of interest" description="Disordered" evidence="1">
    <location>
        <begin position="151"/>
        <end position="176"/>
    </location>
</feature>
<dbReference type="RefSeq" id="WP_006293332.1">
    <property type="nucleotide sequence ID" value="NZ_GG770225.1"/>
</dbReference>
<dbReference type="Proteomes" id="UP000005777">
    <property type="component" value="Unassembled WGS sequence"/>
</dbReference>
<dbReference type="SUPFAM" id="SSF53098">
    <property type="entry name" value="Ribonuclease H-like"/>
    <property type="match status" value="1"/>
</dbReference>
<feature type="domain" description="Exonuclease" evidence="2">
    <location>
        <begin position="25"/>
        <end position="239"/>
    </location>
</feature>
<protein>
    <recommendedName>
        <fullName evidence="2">Exonuclease domain-containing protein</fullName>
    </recommendedName>
</protein>
<evidence type="ECO:0000313" key="3">
    <source>
        <dbReference type="EMBL" id="EFG27316.1"/>
    </source>
</evidence>
<dbReference type="Pfam" id="PF00929">
    <property type="entry name" value="RNase_T"/>
    <property type="match status" value="1"/>
</dbReference>
<comment type="caution">
    <text evidence="3">The sequence shown here is derived from an EMBL/GenBank/DDBJ whole genome shotgun (WGS) entry which is preliminary data.</text>
</comment>
<evidence type="ECO:0000256" key="1">
    <source>
        <dbReference type="SAM" id="MobiDB-lite"/>
    </source>
</evidence>
<dbReference type="GO" id="GO:0004527">
    <property type="term" value="F:exonuclease activity"/>
    <property type="evidence" value="ECO:0007669"/>
    <property type="project" value="UniProtKB-ARBA"/>
</dbReference>
<dbReference type="InterPro" id="IPR036397">
    <property type="entry name" value="RNaseH_sf"/>
</dbReference>
<dbReference type="eggNOG" id="COG0847">
    <property type="taxonomic scope" value="Bacteria"/>
</dbReference>
<dbReference type="SMART" id="SM00479">
    <property type="entry name" value="EXOIII"/>
    <property type="match status" value="1"/>
</dbReference>